<dbReference type="InterPro" id="IPR001763">
    <property type="entry name" value="Rhodanese-like_dom"/>
</dbReference>
<evidence type="ECO:0000313" key="2">
    <source>
        <dbReference type="EMBL" id="PKT79971.1"/>
    </source>
</evidence>
<dbReference type="AlphaFoldDB" id="A0A2N3PHK6"/>
<name>A0A2N3PHK6_9HELI</name>
<dbReference type="Pfam" id="PF00581">
    <property type="entry name" value="Rhodanese"/>
    <property type="match status" value="1"/>
</dbReference>
<dbReference type="EMBL" id="MBPK01000045">
    <property type="protein sequence ID" value="PKT79971.1"/>
    <property type="molecule type" value="Genomic_DNA"/>
</dbReference>
<gene>
    <name evidence="2" type="ORF">BCM31_08345</name>
</gene>
<dbReference type="InterPro" id="IPR036873">
    <property type="entry name" value="Rhodanese-like_dom_sf"/>
</dbReference>
<dbReference type="Gene3D" id="3.40.250.10">
    <property type="entry name" value="Rhodanese-like domain"/>
    <property type="match status" value="1"/>
</dbReference>
<dbReference type="STRING" id="556267.HWAG_01228"/>
<evidence type="ECO:0000259" key="1">
    <source>
        <dbReference type="PROSITE" id="PS50206"/>
    </source>
</evidence>
<keyword evidence="3" id="KW-1185">Reference proteome</keyword>
<dbReference type="Proteomes" id="UP000233350">
    <property type="component" value="Unassembled WGS sequence"/>
</dbReference>
<reference evidence="2 3" key="1">
    <citation type="submission" date="2016-07" db="EMBL/GenBank/DDBJ databases">
        <title>Detection of Helicobacter winghamensis from caecal content of red fox (Vulpes vulpes).</title>
        <authorList>
            <person name="Zanoni R.G."/>
            <person name="Florio D."/>
            <person name="Caffara M."/>
            <person name="Renzi M."/>
            <person name="Parisi A."/>
            <person name="Pasquali F."/>
            <person name="Manfreda G."/>
        </authorList>
    </citation>
    <scope>NUCLEOTIDE SEQUENCE [LARGE SCALE GENOMIC DNA]</scope>
    <source>
        <strain evidence="2 3">295_13</strain>
    </source>
</reference>
<proteinExistence type="predicted"/>
<dbReference type="PROSITE" id="PS50206">
    <property type="entry name" value="RHODANESE_3"/>
    <property type="match status" value="1"/>
</dbReference>
<comment type="caution">
    <text evidence="2">The sequence shown here is derived from an EMBL/GenBank/DDBJ whole genome shotgun (WGS) entry which is preliminary data.</text>
</comment>
<sequence length="105" mass="11755">MQAYGKNHQSLARAIFKEDLPKVIGAKDWIIVDIRMPLDFMEGHLQGAVNLTTQEELQTLLKNNVDKKILLNCYSGHTVSLLGSDLVNSGFANIYFLDEEISSCL</sequence>
<organism evidence="2 3">
    <name type="scientific">Helicobacter winghamensis</name>
    <dbReference type="NCBI Taxonomy" id="157268"/>
    <lineage>
        <taxon>Bacteria</taxon>
        <taxon>Pseudomonadati</taxon>
        <taxon>Campylobacterota</taxon>
        <taxon>Epsilonproteobacteria</taxon>
        <taxon>Campylobacterales</taxon>
        <taxon>Helicobacteraceae</taxon>
        <taxon>Helicobacter</taxon>
    </lineage>
</organism>
<dbReference type="OrthoDB" id="5422549at2"/>
<dbReference type="CDD" id="cd00158">
    <property type="entry name" value="RHOD"/>
    <property type="match status" value="1"/>
</dbReference>
<dbReference type="SUPFAM" id="SSF52821">
    <property type="entry name" value="Rhodanese/Cell cycle control phosphatase"/>
    <property type="match status" value="1"/>
</dbReference>
<feature type="domain" description="Rhodanese" evidence="1">
    <location>
        <begin position="25"/>
        <end position="100"/>
    </location>
</feature>
<evidence type="ECO:0000313" key="3">
    <source>
        <dbReference type="Proteomes" id="UP000233350"/>
    </source>
</evidence>
<dbReference type="GeneID" id="97290673"/>
<dbReference type="RefSeq" id="WP_006802924.1">
    <property type="nucleotide sequence ID" value="NZ_CABKOI010000019.1"/>
</dbReference>
<protein>
    <recommendedName>
        <fullName evidence="1">Rhodanese domain-containing protein</fullName>
    </recommendedName>
</protein>
<accession>A0A2N3PHK6</accession>